<dbReference type="InterPro" id="IPR032867">
    <property type="entry name" value="DYW_dom"/>
</dbReference>
<accession>A0A9D5CMT2</accession>
<evidence type="ECO:0000313" key="3">
    <source>
        <dbReference type="Proteomes" id="UP001085076"/>
    </source>
</evidence>
<gene>
    <name evidence="2" type="ORF">J5N97_018155</name>
</gene>
<proteinExistence type="predicted"/>
<keyword evidence="3" id="KW-1185">Reference proteome</keyword>
<reference evidence="2" key="1">
    <citation type="submission" date="2021-03" db="EMBL/GenBank/DDBJ databases">
        <authorList>
            <person name="Li Z."/>
            <person name="Yang C."/>
        </authorList>
    </citation>
    <scope>NUCLEOTIDE SEQUENCE</scope>
    <source>
        <strain evidence="2">Dzin_1.0</strain>
        <tissue evidence="2">Leaf</tissue>
    </source>
</reference>
<dbReference type="AlphaFoldDB" id="A0A9D5CMT2"/>
<reference evidence="2" key="2">
    <citation type="journal article" date="2022" name="Hortic Res">
        <title>The genome of Dioscorea zingiberensis sheds light on the biosynthesis, origin and evolution of the medicinally important diosgenin saponins.</title>
        <authorList>
            <person name="Li Y."/>
            <person name="Tan C."/>
            <person name="Li Z."/>
            <person name="Guo J."/>
            <person name="Li S."/>
            <person name="Chen X."/>
            <person name="Wang C."/>
            <person name="Dai X."/>
            <person name="Yang H."/>
            <person name="Song W."/>
            <person name="Hou L."/>
            <person name="Xu J."/>
            <person name="Tong Z."/>
            <person name="Xu A."/>
            <person name="Yuan X."/>
            <person name="Wang W."/>
            <person name="Yang Q."/>
            <person name="Chen L."/>
            <person name="Sun Z."/>
            <person name="Wang K."/>
            <person name="Pan B."/>
            <person name="Chen J."/>
            <person name="Bao Y."/>
            <person name="Liu F."/>
            <person name="Qi X."/>
            <person name="Gang D.R."/>
            <person name="Wen J."/>
            <person name="Li J."/>
        </authorList>
    </citation>
    <scope>NUCLEOTIDE SEQUENCE</scope>
    <source>
        <strain evidence="2">Dzin_1.0</strain>
    </source>
</reference>
<name>A0A9D5CMT2_9LILI</name>
<comment type="caution">
    <text evidence="2">The sequence shown here is derived from an EMBL/GenBank/DDBJ whole genome shotgun (WGS) entry which is preliminary data.</text>
</comment>
<evidence type="ECO:0000259" key="1">
    <source>
        <dbReference type="Pfam" id="PF14432"/>
    </source>
</evidence>
<dbReference type="OrthoDB" id="665793at2759"/>
<protein>
    <recommendedName>
        <fullName evidence="1">DYW domain-containing protein</fullName>
    </recommendedName>
</protein>
<evidence type="ECO:0000313" key="2">
    <source>
        <dbReference type="EMBL" id="KAJ0976190.1"/>
    </source>
</evidence>
<sequence>MSEKIYSKLEEMSRELKFAGYVPDTSEVFLDMSEEAKESSVYQHSEKLAIAFGLLNSENGVTIRIVKNLRICVDCHNAIKIVSKVYAREVVVRDRTRYHHFRHGFCSCKDYW</sequence>
<dbReference type="GO" id="GO:0008270">
    <property type="term" value="F:zinc ion binding"/>
    <property type="evidence" value="ECO:0007669"/>
    <property type="project" value="InterPro"/>
</dbReference>
<dbReference type="Pfam" id="PF14432">
    <property type="entry name" value="DYW_deaminase"/>
    <property type="match status" value="1"/>
</dbReference>
<dbReference type="Proteomes" id="UP001085076">
    <property type="component" value="Miscellaneous, Linkage group lg04"/>
</dbReference>
<feature type="domain" description="DYW" evidence="1">
    <location>
        <begin position="20"/>
        <end position="112"/>
    </location>
</feature>
<organism evidence="2 3">
    <name type="scientific">Dioscorea zingiberensis</name>
    <dbReference type="NCBI Taxonomy" id="325984"/>
    <lineage>
        <taxon>Eukaryota</taxon>
        <taxon>Viridiplantae</taxon>
        <taxon>Streptophyta</taxon>
        <taxon>Embryophyta</taxon>
        <taxon>Tracheophyta</taxon>
        <taxon>Spermatophyta</taxon>
        <taxon>Magnoliopsida</taxon>
        <taxon>Liliopsida</taxon>
        <taxon>Dioscoreales</taxon>
        <taxon>Dioscoreaceae</taxon>
        <taxon>Dioscorea</taxon>
    </lineage>
</organism>
<dbReference type="EMBL" id="JAGGNH010000004">
    <property type="protein sequence ID" value="KAJ0976190.1"/>
    <property type="molecule type" value="Genomic_DNA"/>
</dbReference>